<evidence type="ECO:0000256" key="5">
    <source>
        <dbReference type="ARBA" id="ARBA00023136"/>
    </source>
</evidence>
<proteinExistence type="inferred from homology"/>
<name>A0A4Y7Q5J2_9AGAM</name>
<feature type="region of interest" description="Disordered" evidence="7">
    <location>
        <begin position="284"/>
        <end position="313"/>
    </location>
</feature>
<dbReference type="Proteomes" id="UP000294933">
    <property type="component" value="Unassembled WGS sequence"/>
</dbReference>
<evidence type="ECO:0000313" key="10">
    <source>
        <dbReference type="Proteomes" id="UP000294933"/>
    </source>
</evidence>
<dbReference type="GO" id="GO:0006412">
    <property type="term" value="P:translation"/>
    <property type="evidence" value="ECO:0007669"/>
    <property type="project" value="InterPro"/>
</dbReference>
<dbReference type="OrthoDB" id="6500128at2759"/>
<dbReference type="SUPFAM" id="SSF48445">
    <property type="entry name" value="14-3-3 protein"/>
    <property type="match status" value="1"/>
</dbReference>
<keyword evidence="4" id="KW-1133">Transmembrane helix</keyword>
<dbReference type="GO" id="GO:0016887">
    <property type="term" value="F:ATP hydrolysis activity"/>
    <property type="evidence" value="ECO:0007669"/>
    <property type="project" value="InterPro"/>
</dbReference>
<keyword evidence="6" id="KW-0687">Ribonucleoprotein</keyword>
<evidence type="ECO:0000256" key="4">
    <source>
        <dbReference type="ARBA" id="ARBA00022989"/>
    </source>
</evidence>
<evidence type="ECO:0000259" key="8">
    <source>
        <dbReference type="Pfam" id="PF00005"/>
    </source>
</evidence>
<dbReference type="InterPro" id="IPR036815">
    <property type="entry name" value="14-3-3_dom_sf"/>
</dbReference>
<dbReference type="VEuPathDB" id="FungiDB:BD410DRAFT_839570"/>
<evidence type="ECO:0000256" key="1">
    <source>
        <dbReference type="ARBA" id="ARBA00006540"/>
    </source>
</evidence>
<dbReference type="InterPro" id="IPR036640">
    <property type="entry name" value="ABC1_TM_sf"/>
</dbReference>
<dbReference type="Pfam" id="PF00005">
    <property type="entry name" value="ABC_tran"/>
    <property type="match status" value="1"/>
</dbReference>
<evidence type="ECO:0000256" key="7">
    <source>
        <dbReference type="SAM" id="MobiDB-lite"/>
    </source>
</evidence>
<dbReference type="STRING" id="50990.A0A4Y7Q5J2"/>
<dbReference type="GO" id="GO:0003723">
    <property type="term" value="F:RNA binding"/>
    <property type="evidence" value="ECO:0007669"/>
    <property type="project" value="TreeGrafter"/>
</dbReference>
<keyword evidence="5" id="KW-0472">Membrane</keyword>
<feature type="domain" description="ABC transporter" evidence="8">
    <location>
        <begin position="212"/>
        <end position="285"/>
    </location>
</feature>
<dbReference type="InterPro" id="IPR003439">
    <property type="entry name" value="ABC_transporter-like_ATP-bd"/>
</dbReference>
<protein>
    <submittedName>
        <fullName evidence="9">Translation protein</fullName>
    </submittedName>
</protein>
<evidence type="ECO:0000256" key="3">
    <source>
        <dbReference type="ARBA" id="ARBA00022980"/>
    </source>
</evidence>
<organism evidence="9 10">
    <name type="scientific">Rickenella mellea</name>
    <dbReference type="NCBI Taxonomy" id="50990"/>
    <lineage>
        <taxon>Eukaryota</taxon>
        <taxon>Fungi</taxon>
        <taxon>Dikarya</taxon>
        <taxon>Basidiomycota</taxon>
        <taxon>Agaricomycotina</taxon>
        <taxon>Agaricomycetes</taxon>
        <taxon>Hymenochaetales</taxon>
        <taxon>Rickenellaceae</taxon>
        <taxon>Rickenella</taxon>
    </lineage>
</organism>
<keyword evidence="2" id="KW-0812">Transmembrane</keyword>
<dbReference type="GO" id="GO:0003735">
    <property type="term" value="F:structural constituent of ribosome"/>
    <property type="evidence" value="ECO:0007669"/>
    <property type="project" value="InterPro"/>
</dbReference>
<dbReference type="Gene3D" id="3.30.1430.10">
    <property type="match status" value="1"/>
</dbReference>
<keyword evidence="3" id="KW-0689">Ribosomal protein</keyword>
<evidence type="ECO:0000256" key="6">
    <source>
        <dbReference type="ARBA" id="ARBA00023274"/>
    </source>
</evidence>
<dbReference type="Gene3D" id="1.20.190.20">
    <property type="entry name" value="14-3-3 domain"/>
    <property type="match status" value="1"/>
</dbReference>
<dbReference type="Pfam" id="PF00297">
    <property type="entry name" value="Ribosomal_L3"/>
    <property type="match status" value="2"/>
</dbReference>
<dbReference type="FunFam" id="2.40.30.10:FF:000351">
    <property type="entry name" value="Ribosomal protein L3"/>
    <property type="match status" value="1"/>
</dbReference>
<dbReference type="SUPFAM" id="SSF52540">
    <property type="entry name" value="P-loop containing nucleoside triphosphate hydrolases"/>
    <property type="match status" value="1"/>
</dbReference>
<dbReference type="Gene3D" id="2.40.30.10">
    <property type="entry name" value="Translation factors"/>
    <property type="match status" value="1"/>
</dbReference>
<accession>A0A4Y7Q5J2</accession>
<comment type="similarity">
    <text evidence="1">Belongs to the universal ribosomal protein uL3 family.</text>
</comment>
<dbReference type="InterPro" id="IPR009000">
    <property type="entry name" value="Transl_B-barrel_sf"/>
</dbReference>
<dbReference type="SUPFAM" id="SSF50447">
    <property type="entry name" value="Translation proteins"/>
    <property type="match status" value="1"/>
</dbReference>
<keyword evidence="10" id="KW-1185">Reference proteome</keyword>
<sequence length="536" mass="59814">MIKGYTEKSESKLTKICEDISTSLTSTSSPRLLRQVKCILPRDVKDSADKSLEAYKAPPTSLSLNSNPRIPFALVLCSTSVFYYGIFYSPDCACRLTKQAFDNAILDIPQNGEFTRMARTRSSTTSASRRRVRRGMHVWYLQRHHLPSQGLPVLRRRVVTKHWIAARDFNKALNLSTETDESRGTLRPPTGGVQFHNVSFSYPEQPEAPGVQHTSLGIANGECVATVGASGSGKSTIAPLLQLFYEPSSGTIIISNSLLVATDVKHIRHNVAVGRAHSRFRHVSAQGVRHGGRRDRSSHFGRTSPTSLDRPYPHTAVEDEECTSALDPANQAAVVETIRSDKRRFHKNWYRSVEKASTRYAKTHAEDGGKSISREIEPIRKYCTVVRVLTHTQIRQSGVKQRKVHLMEIQVNSGMADKVGYAQCLFEQPIEVGSVVEQDEVIDVIAVTKGHGFEGVKHRRGTKKYYGIIKNDFLMLKGSVPGTKTCIITLRKSLMVHTSRRDLEKVQLKFIDTPSKFGHGAFQTLKERAAFLGSRV</sequence>
<dbReference type="PANTHER" id="PTHR11363">
    <property type="entry name" value="60S RIBOSOMAL PROTEIN L3-RELATED"/>
    <property type="match status" value="1"/>
</dbReference>
<dbReference type="EMBL" id="ML170174">
    <property type="protein sequence ID" value="TDL22478.1"/>
    <property type="molecule type" value="Genomic_DNA"/>
</dbReference>
<dbReference type="InterPro" id="IPR045077">
    <property type="entry name" value="L3_arc_euk"/>
</dbReference>
<evidence type="ECO:0000313" key="9">
    <source>
        <dbReference type="EMBL" id="TDL22478.1"/>
    </source>
</evidence>
<dbReference type="InterPro" id="IPR027417">
    <property type="entry name" value="P-loop_NTPase"/>
</dbReference>
<evidence type="ECO:0000256" key="2">
    <source>
        <dbReference type="ARBA" id="ARBA00022692"/>
    </source>
</evidence>
<dbReference type="GO" id="GO:0005524">
    <property type="term" value="F:ATP binding"/>
    <property type="evidence" value="ECO:0007669"/>
    <property type="project" value="InterPro"/>
</dbReference>
<gene>
    <name evidence="9" type="ORF">BD410DRAFT_839570</name>
</gene>
<dbReference type="GO" id="GO:0022625">
    <property type="term" value="C:cytosolic large ribosomal subunit"/>
    <property type="evidence" value="ECO:0007669"/>
    <property type="project" value="TreeGrafter"/>
</dbReference>
<reference evidence="9 10" key="1">
    <citation type="submission" date="2018-06" db="EMBL/GenBank/DDBJ databases">
        <title>A transcriptomic atlas of mushroom development highlights an independent origin of complex multicellularity.</title>
        <authorList>
            <consortium name="DOE Joint Genome Institute"/>
            <person name="Krizsan K."/>
            <person name="Almasi E."/>
            <person name="Merenyi Z."/>
            <person name="Sahu N."/>
            <person name="Viragh M."/>
            <person name="Koszo T."/>
            <person name="Mondo S."/>
            <person name="Kiss B."/>
            <person name="Balint B."/>
            <person name="Kues U."/>
            <person name="Barry K."/>
            <person name="Hegedus J.C."/>
            <person name="Henrissat B."/>
            <person name="Johnson J."/>
            <person name="Lipzen A."/>
            <person name="Ohm R."/>
            <person name="Nagy I."/>
            <person name="Pangilinan J."/>
            <person name="Yan J."/>
            <person name="Xiong Y."/>
            <person name="Grigoriev I.V."/>
            <person name="Hibbett D.S."/>
            <person name="Nagy L.G."/>
        </authorList>
    </citation>
    <scope>NUCLEOTIDE SEQUENCE [LARGE SCALE GENOMIC DNA]</scope>
    <source>
        <strain evidence="9 10">SZMC22713</strain>
    </source>
</reference>
<dbReference type="Gene3D" id="1.20.1560.10">
    <property type="entry name" value="ABC transporter type 1, transmembrane domain"/>
    <property type="match status" value="1"/>
</dbReference>
<dbReference type="AlphaFoldDB" id="A0A4Y7Q5J2"/>
<dbReference type="Gene3D" id="3.40.50.300">
    <property type="entry name" value="P-loop containing nucleotide triphosphate hydrolases"/>
    <property type="match status" value="1"/>
</dbReference>
<dbReference type="InterPro" id="IPR000597">
    <property type="entry name" value="Ribosomal_uL3"/>
</dbReference>
<dbReference type="GO" id="GO:0016020">
    <property type="term" value="C:membrane"/>
    <property type="evidence" value="ECO:0007669"/>
    <property type="project" value="InterPro"/>
</dbReference>
<dbReference type="PANTHER" id="PTHR11363:SF5">
    <property type="entry name" value="LARGE RIBOSOMAL SUBUNIT PROTEIN UL3"/>
    <property type="match status" value="1"/>
</dbReference>